<evidence type="ECO:0000313" key="3">
    <source>
        <dbReference type="Proteomes" id="UP000647172"/>
    </source>
</evidence>
<feature type="transmembrane region" description="Helical" evidence="1">
    <location>
        <begin position="164"/>
        <end position="190"/>
    </location>
</feature>
<accession>A0A919JDA7</accession>
<feature type="transmembrane region" description="Helical" evidence="1">
    <location>
        <begin position="63"/>
        <end position="83"/>
    </location>
</feature>
<gene>
    <name evidence="2" type="ORF">Ani05nite_10110</name>
</gene>
<feature type="transmembrane region" description="Helical" evidence="1">
    <location>
        <begin position="21"/>
        <end position="43"/>
    </location>
</feature>
<feature type="transmembrane region" description="Helical" evidence="1">
    <location>
        <begin position="90"/>
        <end position="109"/>
    </location>
</feature>
<comment type="caution">
    <text evidence="2">The sequence shown here is derived from an EMBL/GenBank/DDBJ whole genome shotgun (WGS) entry which is preliminary data.</text>
</comment>
<proteinExistence type="predicted"/>
<feature type="transmembrane region" description="Helical" evidence="1">
    <location>
        <begin position="129"/>
        <end position="152"/>
    </location>
</feature>
<protein>
    <submittedName>
        <fullName evidence="2">Uncharacterized protein</fullName>
    </submittedName>
</protein>
<keyword evidence="1" id="KW-0472">Membrane</keyword>
<dbReference type="Proteomes" id="UP000647172">
    <property type="component" value="Unassembled WGS sequence"/>
</dbReference>
<evidence type="ECO:0000256" key="1">
    <source>
        <dbReference type="SAM" id="Phobius"/>
    </source>
</evidence>
<dbReference type="RefSeq" id="WP_344935024.1">
    <property type="nucleotide sequence ID" value="NZ_BAAAYJ010000076.1"/>
</dbReference>
<evidence type="ECO:0000313" key="2">
    <source>
        <dbReference type="EMBL" id="GIE47477.1"/>
    </source>
</evidence>
<feature type="transmembrane region" description="Helical" evidence="1">
    <location>
        <begin position="226"/>
        <end position="251"/>
    </location>
</feature>
<keyword evidence="1" id="KW-0812">Transmembrane</keyword>
<reference evidence="2" key="1">
    <citation type="submission" date="2021-01" db="EMBL/GenBank/DDBJ databases">
        <title>Whole genome shotgun sequence of Actinoplanes nipponensis NBRC 14063.</title>
        <authorList>
            <person name="Komaki H."/>
            <person name="Tamura T."/>
        </authorList>
    </citation>
    <scope>NUCLEOTIDE SEQUENCE</scope>
    <source>
        <strain evidence="2">NBRC 14063</strain>
    </source>
</reference>
<dbReference type="EMBL" id="BOMQ01000011">
    <property type="protein sequence ID" value="GIE47477.1"/>
    <property type="molecule type" value="Genomic_DNA"/>
</dbReference>
<organism evidence="2 3">
    <name type="scientific">Actinoplanes nipponensis</name>
    <dbReference type="NCBI Taxonomy" id="135950"/>
    <lineage>
        <taxon>Bacteria</taxon>
        <taxon>Bacillati</taxon>
        <taxon>Actinomycetota</taxon>
        <taxon>Actinomycetes</taxon>
        <taxon>Micromonosporales</taxon>
        <taxon>Micromonosporaceae</taxon>
        <taxon>Actinoplanes</taxon>
    </lineage>
</organism>
<sequence>MNRDVVLSPRPTAVRVVPARVCGGVLAGLAGAMGVLLALPASWSDYPDRYPGFRLGLPWQTPYPSMLPALIAALAVAGVVAAVRPAAARAVAVVAALAGLQAAGIAVVARRDWWNFAGADGASHQRAAAGSLLAAVLAVVAVAVVVVSVLLYRTGRGRQRPLRWQVAGGVVAGVVVAVVVPALLCAHWYYTSVTAFGQFALWWSLPWGAGLVAAGTVPDSAARQTAVLSVLASVLLAVFCLAAPTVFGFGVRLPD</sequence>
<name>A0A919JDA7_9ACTN</name>
<keyword evidence="3" id="KW-1185">Reference proteome</keyword>
<feature type="transmembrane region" description="Helical" evidence="1">
    <location>
        <begin position="196"/>
        <end position="214"/>
    </location>
</feature>
<keyword evidence="1" id="KW-1133">Transmembrane helix</keyword>
<dbReference type="AlphaFoldDB" id="A0A919JDA7"/>